<dbReference type="InParanoid" id="A0A061EHF2"/>
<proteinExistence type="inferred from homology"/>
<gene>
    <name evidence="3" type="ORF">TCM_019350</name>
</gene>
<feature type="transmembrane region" description="Helical" evidence="2">
    <location>
        <begin position="40"/>
        <end position="61"/>
    </location>
</feature>
<dbReference type="GO" id="GO:0015297">
    <property type="term" value="F:antiporter activity"/>
    <property type="evidence" value="ECO:0007669"/>
    <property type="project" value="InterPro"/>
</dbReference>
<comment type="similarity">
    <text evidence="1">Belongs to the multi antimicrobial extrusion (MATE) (TC 2.A.66.1) family.</text>
</comment>
<dbReference type="eggNOG" id="KOG1347">
    <property type="taxonomic scope" value="Eukaryota"/>
</dbReference>
<dbReference type="EMBL" id="CM001882">
    <property type="protein sequence ID" value="EOY04078.1"/>
    <property type="molecule type" value="Genomic_DNA"/>
</dbReference>
<keyword evidence="2" id="KW-0812">Transmembrane</keyword>
<dbReference type="HOGENOM" id="CLU_142032_1_0_1"/>
<evidence type="ECO:0000313" key="3">
    <source>
        <dbReference type="EMBL" id="EOY04078.1"/>
    </source>
</evidence>
<evidence type="ECO:0000256" key="2">
    <source>
        <dbReference type="SAM" id="Phobius"/>
    </source>
</evidence>
<accession>A0A061EHF2</accession>
<dbReference type="InterPro" id="IPR002528">
    <property type="entry name" value="MATE_fam"/>
</dbReference>
<keyword evidence="2" id="KW-1133">Transmembrane helix</keyword>
<dbReference type="GO" id="GO:0016020">
    <property type="term" value="C:membrane"/>
    <property type="evidence" value="ECO:0007669"/>
    <property type="project" value="InterPro"/>
</dbReference>
<keyword evidence="2" id="KW-0472">Membrane</keyword>
<keyword evidence="4" id="KW-1185">Reference proteome</keyword>
<evidence type="ECO:0000256" key="1">
    <source>
        <dbReference type="ARBA" id="ARBA00010199"/>
    </source>
</evidence>
<evidence type="ECO:0000313" key="4">
    <source>
        <dbReference type="Proteomes" id="UP000026915"/>
    </source>
</evidence>
<dbReference type="AlphaFoldDB" id="A0A061EHF2"/>
<dbReference type="OMA" id="RVPPMIM"/>
<feature type="transmembrane region" description="Helical" evidence="2">
    <location>
        <begin position="67"/>
        <end position="91"/>
    </location>
</feature>
<organism evidence="3 4">
    <name type="scientific">Theobroma cacao</name>
    <name type="common">Cacao</name>
    <name type="synonym">Cocoa</name>
    <dbReference type="NCBI Taxonomy" id="3641"/>
    <lineage>
        <taxon>Eukaryota</taxon>
        <taxon>Viridiplantae</taxon>
        <taxon>Streptophyta</taxon>
        <taxon>Embryophyta</taxon>
        <taxon>Tracheophyta</taxon>
        <taxon>Spermatophyta</taxon>
        <taxon>Magnoliopsida</taxon>
        <taxon>eudicotyledons</taxon>
        <taxon>Gunneridae</taxon>
        <taxon>Pentapetalae</taxon>
        <taxon>rosids</taxon>
        <taxon>malvids</taxon>
        <taxon>Malvales</taxon>
        <taxon>Malvaceae</taxon>
        <taxon>Byttnerioideae</taxon>
        <taxon>Theobroma</taxon>
    </lineage>
</organism>
<dbReference type="Proteomes" id="UP000026915">
    <property type="component" value="Chromosome 4"/>
</dbReference>
<reference evidence="3 4" key="1">
    <citation type="journal article" date="2013" name="Genome Biol.">
        <title>The genome sequence of the most widely cultivated cacao type and its use to identify candidate genes regulating pod color.</title>
        <authorList>
            <person name="Motamayor J.C."/>
            <person name="Mockaitis K."/>
            <person name="Schmutz J."/>
            <person name="Haiminen N."/>
            <person name="Iii D.L."/>
            <person name="Cornejo O."/>
            <person name="Findley S.D."/>
            <person name="Zheng P."/>
            <person name="Utro F."/>
            <person name="Royaert S."/>
            <person name="Saski C."/>
            <person name="Jenkins J."/>
            <person name="Podicheti R."/>
            <person name="Zhao M."/>
            <person name="Scheffler B.E."/>
            <person name="Stack J.C."/>
            <person name="Feltus F.A."/>
            <person name="Mustiga G.M."/>
            <person name="Amores F."/>
            <person name="Phillips W."/>
            <person name="Marelli J.P."/>
            <person name="May G.D."/>
            <person name="Shapiro H."/>
            <person name="Ma J."/>
            <person name="Bustamante C.D."/>
            <person name="Schnell R.J."/>
            <person name="Main D."/>
            <person name="Gilbert D."/>
            <person name="Parida L."/>
            <person name="Kuhn D.N."/>
        </authorList>
    </citation>
    <scope>NUCLEOTIDE SEQUENCE [LARGE SCALE GENOMIC DNA]</scope>
    <source>
        <strain evidence="4">cv. Matina 1-6</strain>
    </source>
</reference>
<sequence length="94" mass="10175">MDKALLQPEIQREERIILKKTLRSGTTNFVKELKKLSCMAAPMVTVSVSQYLLQVISLMMVGHIGELALSGVAIATSFTNVTGFSLLFGFAGAL</sequence>
<dbReference type="Gramene" id="EOY04078">
    <property type="protein sequence ID" value="EOY04078"/>
    <property type="gene ID" value="TCM_019350"/>
</dbReference>
<protein>
    <submittedName>
        <fullName evidence="3">MATE efflux family protein, putative</fullName>
    </submittedName>
</protein>
<dbReference type="GO" id="GO:0042910">
    <property type="term" value="F:xenobiotic transmembrane transporter activity"/>
    <property type="evidence" value="ECO:0007669"/>
    <property type="project" value="InterPro"/>
</dbReference>
<name>A0A061EHF2_THECC</name>
<dbReference type="PANTHER" id="PTHR11206">
    <property type="entry name" value="MULTIDRUG RESISTANCE PROTEIN"/>
    <property type="match status" value="1"/>
</dbReference>
<dbReference type="Pfam" id="PF01554">
    <property type="entry name" value="MatE"/>
    <property type="match status" value="1"/>
</dbReference>